<evidence type="ECO:0000256" key="6">
    <source>
        <dbReference type="ARBA" id="ARBA00022807"/>
    </source>
</evidence>
<proteinExistence type="inferred from homology"/>
<keyword evidence="9" id="KW-0449">Lipoprotein</keyword>
<comment type="caution">
    <text evidence="12">The sequence shown here is derived from an EMBL/GenBank/DDBJ whole genome shotgun (WGS) entry which is preliminary data.</text>
</comment>
<evidence type="ECO:0000256" key="8">
    <source>
        <dbReference type="ARBA" id="ARBA00023139"/>
    </source>
</evidence>
<evidence type="ECO:0000313" key="13">
    <source>
        <dbReference type="Proteomes" id="UP000737113"/>
    </source>
</evidence>
<evidence type="ECO:0000256" key="4">
    <source>
        <dbReference type="ARBA" id="ARBA00022729"/>
    </source>
</evidence>
<keyword evidence="7" id="KW-0472">Membrane</keyword>
<keyword evidence="4 10" id="KW-0732">Signal</keyword>
<dbReference type="PROSITE" id="PS51935">
    <property type="entry name" value="NLPC_P60"/>
    <property type="match status" value="1"/>
</dbReference>
<gene>
    <name evidence="12" type="ORF">HC757_13970</name>
</gene>
<name>A0A972FZY1_9GAMM</name>
<evidence type="ECO:0000313" key="12">
    <source>
        <dbReference type="EMBL" id="NMH66268.1"/>
    </source>
</evidence>
<dbReference type="GO" id="GO:0008234">
    <property type="term" value="F:cysteine-type peptidase activity"/>
    <property type="evidence" value="ECO:0007669"/>
    <property type="project" value="UniProtKB-KW"/>
</dbReference>
<reference evidence="12" key="1">
    <citation type="submission" date="2020-04" db="EMBL/GenBank/DDBJ databases">
        <title>Description of Shewanella salipaludis sp. nov., isolated from a salt marsh.</title>
        <authorList>
            <person name="Park S."/>
            <person name="Yoon J.-H."/>
        </authorList>
    </citation>
    <scope>NUCLEOTIDE SEQUENCE</scope>
    <source>
        <strain evidence="12">SHSM-M6</strain>
    </source>
</reference>
<dbReference type="EMBL" id="JAAXYH010000010">
    <property type="protein sequence ID" value="NMH66268.1"/>
    <property type="molecule type" value="Genomic_DNA"/>
</dbReference>
<feature type="signal peptide" evidence="10">
    <location>
        <begin position="1"/>
        <end position="20"/>
    </location>
</feature>
<dbReference type="PANTHER" id="PTHR47360:SF3">
    <property type="entry name" value="MUREIN DD-ENDOPEPTIDASE MEPS_MUREIN LD-CARBOXYPEPTIDASE"/>
    <property type="match status" value="1"/>
</dbReference>
<dbReference type="Gene3D" id="3.90.1720.10">
    <property type="entry name" value="endopeptidase domain like (from Nostoc punctiforme)"/>
    <property type="match status" value="1"/>
</dbReference>
<evidence type="ECO:0000256" key="1">
    <source>
        <dbReference type="ARBA" id="ARBA00004635"/>
    </source>
</evidence>
<evidence type="ECO:0000256" key="5">
    <source>
        <dbReference type="ARBA" id="ARBA00022801"/>
    </source>
</evidence>
<sequence>MRRRSIGLLSLLILGLGGCAATQDEVSAIQAAEPAAPRSVPQLTHYQALLALHEEWRGVPYRFGGNSKRGIDCSALVALALKDMLGKQLPRTVAEQRRLGKEVPRNELQSGDLLFFKTGSSSRHVGIYLDKDRFLHASTSKGVTVSSLLNPYWAAKYWVAKRLW</sequence>
<evidence type="ECO:0000256" key="9">
    <source>
        <dbReference type="ARBA" id="ARBA00023288"/>
    </source>
</evidence>
<keyword evidence="8" id="KW-0564">Palmitate</keyword>
<keyword evidence="5" id="KW-0378">Hydrolase</keyword>
<dbReference type="PROSITE" id="PS51257">
    <property type="entry name" value="PROKAR_LIPOPROTEIN"/>
    <property type="match status" value="1"/>
</dbReference>
<evidence type="ECO:0000256" key="10">
    <source>
        <dbReference type="SAM" id="SignalP"/>
    </source>
</evidence>
<dbReference type="GO" id="GO:0006508">
    <property type="term" value="P:proteolysis"/>
    <property type="evidence" value="ECO:0007669"/>
    <property type="project" value="UniProtKB-KW"/>
</dbReference>
<dbReference type="Pfam" id="PF00877">
    <property type="entry name" value="NLPC_P60"/>
    <property type="match status" value="1"/>
</dbReference>
<keyword evidence="6" id="KW-0788">Thiol protease</keyword>
<evidence type="ECO:0000256" key="7">
    <source>
        <dbReference type="ARBA" id="ARBA00023136"/>
    </source>
</evidence>
<dbReference type="AlphaFoldDB" id="A0A972FZY1"/>
<dbReference type="InterPro" id="IPR038765">
    <property type="entry name" value="Papain-like_cys_pep_sf"/>
</dbReference>
<organism evidence="12 13">
    <name type="scientific">Shewanella salipaludis</name>
    <dbReference type="NCBI Taxonomy" id="2723052"/>
    <lineage>
        <taxon>Bacteria</taxon>
        <taxon>Pseudomonadati</taxon>
        <taxon>Pseudomonadota</taxon>
        <taxon>Gammaproteobacteria</taxon>
        <taxon>Alteromonadales</taxon>
        <taxon>Shewanellaceae</taxon>
        <taxon>Shewanella</taxon>
    </lineage>
</organism>
<accession>A0A972FZY1</accession>
<dbReference type="GO" id="GO:0016020">
    <property type="term" value="C:membrane"/>
    <property type="evidence" value="ECO:0007669"/>
    <property type="project" value="UniProtKB-SubCell"/>
</dbReference>
<feature type="domain" description="NlpC/P60" evidence="11">
    <location>
        <begin position="43"/>
        <end position="164"/>
    </location>
</feature>
<keyword evidence="3" id="KW-0645">Protease</keyword>
<dbReference type="SUPFAM" id="SSF54001">
    <property type="entry name" value="Cysteine proteinases"/>
    <property type="match status" value="1"/>
</dbReference>
<evidence type="ECO:0000256" key="2">
    <source>
        <dbReference type="ARBA" id="ARBA00007074"/>
    </source>
</evidence>
<dbReference type="Proteomes" id="UP000737113">
    <property type="component" value="Unassembled WGS sequence"/>
</dbReference>
<comment type="subcellular location">
    <subcellularLocation>
        <location evidence="1">Membrane</location>
        <topology evidence="1">Lipid-anchor</topology>
    </subcellularLocation>
</comment>
<dbReference type="InterPro" id="IPR000064">
    <property type="entry name" value="NLP_P60_dom"/>
</dbReference>
<comment type="similarity">
    <text evidence="2">Belongs to the peptidase C40 family.</text>
</comment>
<dbReference type="PANTHER" id="PTHR47360">
    <property type="entry name" value="MUREIN DD-ENDOPEPTIDASE MEPS/MUREIN LD-CARBOXYPEPTIDASE"/>
    <property type="match status" value="1"/>
</dbReference>
<keyword evidence="13" id="KW-1185">Reference proteome</keyword>
<protein>
    <submittedName>
        <fullName evidence="12">Peptidase P60</fullName>
    </submittedName>
</protein>
<feature type="chain" id="PRO_5036730382" evidence="10">
    <location>
        <begin position="21"/>
        <end position="164"/>
    </location>
</feature>
<dbReference type="InterPro" id="IPR052062">
    <property type="entry name" value="Murein_DD/LD_carboxypeptidase"/>
</dbReference>
<evidence type="ECO:0000256" key="3">
    <source>
        <dbReference type="ARBA" id="ARBA00022670"/>
    </source>
</evidence>
<evidence type="ECO:0000259" key="11">
    <source>
        <dbReference type="PROSITE" id="PS51935"/>
    </source>
</evidence>